<feature type="domain" description="Hint" evidence="3">
    <location>
        <begin position="1122"/>
        <end position="1219"/>
    </location>
</feature>
<dbReference type="EMBL" id="FNON01000003">
    <property type="protein sequence ID" value="SDX60362.1"/>
    <property type="molecule type" value="Genomic_DNA"/>
</dbReference>
<organism evidence="4 5">
    <name type="scientific">Amycolatopsis xylanica</name>
    <dbReference type="NCBI Taxonomy" id="589385"/>
    <lineage>
        <taxon>Bacteria</taxon>
        <taxon>Bacillati</taxon>
        <taxon>Actinomycetota</taxon>
        <taxon>Actinomycetes</taxon>
        <taxon>Pseudonocardiales</taxon>
        <taxon>Pseudonocardiaceae</taxon>
        <taxon>Amycolatopsis</taxon>
    </lineage>
</organism>
<feature type="coiled-coil region" evidence="1">
    <location>
        <begin position="353"/>
        <end position="384"/>
    </location>
</feature>
<evidence type="ECO:0000256" key="1">
    <source>
        <dbReference type="SAM" id="Coils"/>
    </source>
</evidence>
<feature type="coiled-coil region" evidence="1">
    <location>
        <begin position="525"/>
        <end position="573"/>
    </location>
</feature>
<dbReference type="Pfam" id="PF03752">
    <property type="entry name" value="ALF"/>
    <property type="match status" value="2"/>
</dbReference>
<gene>
    <name evidence="4" type="ORF">SAMN05421504_103231</name>
</gene>
<dbReference type="SMART" id="SM00306">
    <property type="entry name" value="HintN"/>
    <property type="match status" value="1"/>
</dbReference>
<dbReference type="InterPro" id="IPR003587">
    <property type="entry name" value="Hint_dom_N"/>
</dbReference>
<reference evidence="4 5" key="1">
    <citation type="submission" date="2016-10" db="EMBL/GenBank/DDBJ databases">
        <authorList>
            <person name="de Groot N.N."/>
        </authorList>
    </citation>
    <scope>NUCLEOTIDE SEQUENCE [LARGE SCALE GENOMIC DNA]</scope>
    <source>
        <strain evidence="4 5">CPCC 202699</strain>
    </source>
</reference>
<dbReference type="STRING" id="589385.SAMN05421504_103231"/>
<sequence length="1393" mass="146997">MPAAVTDDDEDAFNRQLVEDIAKGAADIEVREAAQAALDTNDPAKILEFLDYGEPAAKKRAADRKKLVILENREKVKLWAETGGPNVRAGAKAAWDSGDDVRIGDFVAYGKEIAEKQDAQAAVDTKAEQERIIGRVRDMVAHGGPQVKVEGEAILAIGDYEQIAEFYKTGYAEANKRDHDYQAQIEKALDDRNKAVAALTDLAKRSADAATARAEIIRANMEALKFLEDGVRFMQLGTAAARNADRIFQEDKPLRANGQRGRNPEIDAFRAEAAQNARQAAETAELTGSTSAQAQNAATKLEQAGMTNGLDWAKVTIAVGAATKAAAKATETAQHAAEATLADSRALDADANAQEHADNARKWREEAERQAQAAADLAAAAKVQEQIAVKAAERAKAQQLAAEDAARKARAHAANARTARVNAQAAASNAIDRSNKAVLAHNVAVKAKVAEDAAFKRTQQASSDLWFAVHSCGIKQSYADQVEQGLKRARDEAIAAGKDADEATKVMGEMATRARADANASAGYADRARAFANRAKAEADAARAEAQRAKQAAAQADQEAVTARRAADEANRLTIEAVVAVNAAKSAAENTQSEAYAAVDEAAQATYQSAVAGRAAYAARASSAQIIDPAHTAIDLGTPSSEVNADARFALEAAADALAIGAEQAAAAQAKAREADEAAQRARGAAEAAIDEVKPAFEAVERAAESAAAAAQSAEAANNAANAAAQSAQNAHRASNDASQASSMARSEAVQASNAAAIASSAAEVAGKAAGETEALYAWAVETTGNIHQFATNVQASLTQFYDLKKQAEEEARLKREEAERHQRELEANFLLGATNVIKCLKYSNPAACGEVKSKIDELAGKAKDAISDYYVVLLSCTYGNDEQACVKLREANAKIEYFVTQAIDGFKEGAVNFGKGLLELGHCGLAGPAVPSGYAACGRIADSFKQILDHPLELFHLSEWDRNPGKALGLSLFDLTTFAIPNPAGALIKALDAVGSAVGRAVAKFLNNVIKIDHFAVPLANFANKVAEVLGLTLKIENGLPKVTNGIVKIDGVPYRLEIGAIKAEGDLAKLEGMAGRIEGGTIRLEGDVAKFEGGTLKVEPVHPGLEPTSPIKPDPFGPGCNSFAASTQVLMADGRTKQISQIAVGDEVANSVPDSGVVEKRKVLAVNVTDSDREFVDLAVGASTITTTAHHWFWNPAKHGWVDAGDLRAGDRVATPGADAEVRATRAYSSTMRTYNLSVDAVHTFYVVAGNTPALVHNCGNLTADAAKFRDAHILDEHVNVTPQQAIDLAKAKSTSGTNGVFLDQQIAQQVVDYALASNATKISNWLRKTGSEASPRNLELTGAFGADNPLGWVAKADGAIVNSTNRYFIVLKRDKSHKPGGYFVLTGYPL</sequence>
<proteinExistence type="predicted"/>
<dbReference type="Gene3D" id="2.170.16.10">
    <property type="entry name" value="Hedgehog/Intein (Hint) domain"/>
    <property type="match status" value="1"/>
</dbReference>
<evidence type="ECO:0000256" key="2">
    <source>
        <dbReference type="SAM" id="MobiDB-lite"/>
    </source>
</evidence>
<evidence type="ECO:0000313" key="4">
    <source>
        <dbReference type="EMBL" id="SDX60362.1"/>
    </source>
</evidence>
<dbReference type="NCBIfam" id="TIGR01443">
    <property type="entry name" value="intein_Cterm"/>
    <property type="match status" value="1"/>
</dbReference>
<protein>
    <submittedName>
        <fullName evidence="4">Intein C-terminal splicing region</fullName>
    </submittedName>
</protein>
<accession>A0A1H3D1I9</accession>
<evidence type="ECO:0000313" key="5">
    <source>
        <dbReference type="Proteomes" id="UP000199515"/>
    </source>
</evidence>
<dbReference type="PROSITE" id="PS50818">
    <property type="entry name" value="INTEIN_C_TER"/>
    <property type="match status" value="1"/>
</dbReference>
<feature type="compositionally biased region" description="Low complexity" evidence="2">
    <location>
        <begin position="721"/>
        <end position="731"/>
    </location>
</feature>
<keyword evidence="1" id="KW-0175">Coiled coil</keyword>
<dbReference type="InterPro" id="IPR005506">
    <property type="entry name" value="DUF312_ALF"/>
</dbReference>
<name>A0A1H3D1I9_9PSEU</name>
<dbReference type="InterPro" id="IPR036844">
    <property type="entry name" value="Hint_dom_sf"/>
</dbReference>
<dbReference type="Pfam" id="PF18431">
    <property type="entry name" value="RNAse_A_bac"/>
    <property type="match status" value="1"/>
</dbReference>
<feature type="compositionally biased region" description="Polar residues" evidence="2">
    <location>
        <begin position="732"/>
        <end position="744"/>
    </location>
</feature>
<feature type="region of interest" description="Disordered" evidence="2">
    <location>
        <begin position="721"/>
        <end position="746"/>
    </location>
</feature>
<dbReference type="InterPro" id="IPR041436">
    <property type="entry name" value="RNAse_A_bac"/>
</dbReference>
<dbReference type="Proteomes" id="UP000199515">
    <property type="component" value="Unassembled WGS sequence"/>
</dbReference>
<dbReference type="InterPro" id="IPR030934">
    <property type="entry name" value="Intein_C"/>
</dbReference>
<dbReference type="Pfam" id="PF07591">
    <property type="entry name" value="PT-HINT"/>
    <property type="match status" value="1"/>
</dbReference>
<evidence type="ECO:0000259" key="3">
    <source>
        <dbReference type="SMART" id="SM00306"/>
    </source>
</evidence>
<dbReference type="CDD" id="cd00081">
    <property type="entry name" value="Hint"/>
    <property type="match status" value="1"/>
</dbReference>
<keyword evidence="5" id="KW-1185">Reference proteome</keyword>
<dbReference type="SUPFAM" id="SSF51294">
    <property type="entry name" value="Hedgehog/intein (Hint) domain"/>
    <property type="match status" value="1"/>
</dbReference>